<dbReference type="SUPFAM" id="SSF63999">
    <property type="entry name" value="Thiamin pyrophosphokinase, catalytic domain"/>
    <property type="match status" value="1"/>
</dbReference>
<dbReference type="GO" id="GO:0005524">
    <property type="term" value="F:ATP binding"/>
    <property type="evidence" value="ECO:0007669"/>
    <property type="project" value="UniProtKB-KW"/>
</dbReference>
<gene>
    <name evidence="6" type="ORF">TCIL3000_11_3550</name>
</gene>
<evidence type="ECO:0000256" key="2">
    <source>
        <dbReference type="ARBA" id="ARBA00022741"/>
    </source>
</evidence>
<evidence type="ECO:0000313" key="6">
    <source>
        <dbReference type="EMBL" id="CCC94955.1"/>
    </source>
</evidence>
<evidence type="ECO:0000256" key="1">
    <source>
        <dbReference type="ARBA" id="ARBA00022679"/>
    </source>
</evidence>
<accession>G0UZY6</accession>
<dbReference type="GO" id="GO:0030975">
    <property type="term" value="F:thiamine binding"/>
    <property type="evidence" value="ECO:0007669"/>
    <property type="project" value="InterPro"/>
</dbReference>
<keyword evidence="3" id="KW-0418">Kinase</keyword>
<organism evidence="6">
    <name type="scientific">Trypanosoma congolense (strain IL3000)</name>
    <dbReference type="NCBI Taxonomy" id="1068625"/>
    <lineage>
        <taxon>Eukaryota</taxon>
        <taxon>Discoba</taxon>
        <taxon>Euglenozoa</taxon>
        <taxon>Kinetoplastea</taxon>
        <taxon>Metakinetoplastina</taxon>
        <taxon>Trypanosomatida</taxon>
        <taxon>Trypanosomatidae</taxon>
        <taxon>Trypanosoma</taxon>
        <taxon>Nannomonas</taxon>
    </lineage>
</organism>
<reference evidence="6" key="1">
    <citation type="journal article" date="2012" name="Proc. Natl. Acad. Sci. U.S.A.">
        <title>Antigenic diversity is generated by distinct evolutionary mechanisms in African trypanosome species.</title>
        <authorList>
            <person name="Jackson A.P."/>
            <person name="Berry A."/>
            <person name="Aslett M."/>
            <person name="Allison H.C."/>
            <person name="Burton P."/>
            <person name="Vavrova-Anderson J."/>
            <person name="Brown R."/>
            <person name="Browne H."/>
            <person name="Corton N."/>
            <person name="Hauser H."/>
            <person name="Gamble J."/>
            <person name="Gilderthorp R."/>
            <person name="Marcello L."/>
            <person name="McQuillan J."/>
            <person name="Otto T.D."/>
            <person name="Quail M.A."/>
            <person name="Sanders M.J."/>
            <person name="van Tonder A."/>
            <person name="Ginger M.L."/>
            <person name="Field M.C."/>
            <person name="Barry J.D."/>
            <person name="Hertz-Fowler C."/>
            <person name="Berriman M."/>
        </authorList>
    </citation>
    <scope>NUCLEOTIDE SEQUENCE</scope>
    <source>
        <strain evidence="6">IL3000</strain>
    </source>
</reference>
<evidence type="ECO:0000256" key="3">
    <source>
        <dbReference type="ARBA" id="ARBA00022777"/>
    </source>
</evidence>
<dbReference type="InterPro" id="IPR007373">
    <property type="entry name" value="Thiamin_PyroPKinase_B1-bd"/>
</dbReference>
<sequence length="441" mass="48954">MIGSGSNIRRRVVQHDFYETADQVSGVVLLNNPSNGPWEYEEYLRLLILKRYTDAHPKQVTSSSRCYFICADGAYPVLKAYVKRQQLQRNCFHLFGYFPLCDAVIGDMDSYTSSYELDGCQKPPSTPEGGYDTVNDIPTEVIDTIRRISEFTAAHFLEINGKIQDASFGEWEGMRGENTGLLLSPPWLQLRCQLTTDFKKSLMLLSRLCRYHSDGPVAILPPVLRSADGAKLLKTGGRAVGMQTNGSDNDDARECELCLEASRVEAVVLPTFVAIGAFGGRFDHEMGAVSTMFSVSDEAHVVLVDSTNTVFACQPNGWTQIVWQPQYEGKTCGLINYGRMLECETSGLQWDIVKGRGRPSVTENLVFGFDEFLSVCNAVRREVVTVDLRQLAPSTTASSGGGKKDVAMTCDCHDRSQKRSSPPVLFSIIRRQVRGDTDQMS</sequence>
<dbReference type="GO" id="GO:0009229">
    <property type="term" value="P:thiamine diphosphate biosynthetic process"/>
    <property type="evidence" value="ECO:0007669"/>
    <property type="project" value="InterPro"/>
</dbReference>
<dbReference type="VEuPathDB" id="TriTrypDB:TcIL3000.11.3550"/>
<dbReference type="InterPro" id="IPR036371">
    <property type="entry name" value="TPK_B1-bd_sf"/>
</dbReference>
<dbReference type="PANTHER" id="PTHR13622">
    <property type="entry name" value="THIAMIN PYROPHOSPHOKINASE"/>
    <property type="match status" value="1"/>
</dbReference>
<dbReference type="Pfam" id="PF04265">
    <property type="entry name" value="TPK_B1_binding"/>
    <property type="match status" value="1"/>
</dbReference>
<protein>
    <recommendedName>
        <fullName evidence="5">Thiamin pyrophosphokinase thiamin-binding domain-containing protein</fullName>
    </recommendedName>
</protein>
<dbReference type="PANTHER" id="PTHR13622:SF8">
    <property type="entry name" value="THIAMIN PYROPHOSPHOKINASE 1"/>
    <property type="match status" value="1"/>
</dbReference>
<dbReference type="GO" id="GO:0004788">
    <property type="term" value="F:thiamine diphosphokinase activity"/>
    <property type="evidence" value="ECO:0007669"/>
    <property type="project" value="InterPro"/>
</dbReference>
<dbReference type="GO" id="GO:0016301">
    <property type="term" value="F:kinase activity"/>
    <property type="evidence" value="ECO:0007669"/>
    <property type="project" value="UniProtKB-KW"/>
</dbReference>
<dbReference type="AlphaFoldDB" id="G0UZY6"/>
<name>G0UZY6_TRYCI</name>
<dbReference type="SUPFAM" id="SSF63862">
    <property type="entry name" value="Thiamin pyrophosphokinase, substrate-binding domain"/>
    <property type="match status" value="1"/>
</dbReference>
<feature type="domain" description="Thiamin pyrophosphokinase thiamin-binding" evidence="5">
    <location>
        <begin position="317"/>
        <end position="392"/>
    </location>
</feature>
<proteinExistence type="predicted"/>
<keyword evidence="1" id="KW-0808">Transferase</keyword>
<dbReference type="InterPro" id="IPR036759">
    <property type="entry name" value="TPK_catalytic_sf"/>
</dbReference>
<dbReference type="EMBL" id="HE575324">
    <property type="protein sequence ID" value="CCC94955.1"/>
    <property type="molecule type" value="Genomic_DNA"/>
</dbReference>
<keyword evidence="4" id="KW-0067">ATP-binding</keyword>
<keyword evidence="2" id="KW-0547">Nucleotide-binding</keyword>
<dbReference type="Gene3D" id="3.40.50.10240">
    <property type="entry name" value="Thiamin pyrophosphokinase, catalytic domain"/>
    <property type="match status" value="1"/>
</dbReference>
<dbReference type="SMART" id="SM00983">
    <property type="entry name" value="TPK_B1_binding"/>
    <property type="match status" value="1"/>
</dbReference>
<evidence type="ECO:0000259" key="5">
    <source>
        <dbReference type="SMART" id="SM00983"/>
    </source>
</evidence>
<evidence type="ECO:0000256" key="4">
    <source>
        <dbReference type="ARBA" id="ARBA00022840"/>
    </source>
</evidence>